<dbReference type="STRING" id="559304.G8YAL1"/>
<feature type="domain" description="BHLH" evidence="2">
    <location>
        <begin position="404"/>
        <end position="458"/>
    </location>
</feature>
<dbReference type="GO" id="GO:0046983">
    <property type="term" value="F:protein dimerization activity"/>
    <property type="evidence" value="ECO:0007669"/>
    <property type="project" value="InterPro"/>
</dbReference>
<dbReference type="AlphaFoldDB" id="G8YAL1"/>
<feature type="compositionally biased region" description="Polar residues" evidence="1">
    <location>
        <begin position="379"/>
        <end position="394"/>
    </location>
</feature>
<feature type="compositionally biased region" description="Basic residues" evidence="1">
    <location>
        <begin position="395"/>
        <end position="409"/>
    </location>
</feature>
<evidence type="ECO:0000256" key="1">
    <source>
        <dbReference type="SAM" id="MobiDB-lite"/>
    </source>
</evidence>
<dbReference type="HOGENOM" id="CLU_036641_0_0_1"/>
<organism evidence="3 5">
    <name type="scientific">Pichia sorbitophila (strain ATCC MYA-4447 / BCRC 22081 / CBS 7064 / NBRC 10061 / NRRL Y-12695)</name>
    <name type="common">Hybrid yeast</name>
    <dbReference type="NCBI Taxonomy" id="559304"/>
    <lineage>
        <taxon>Eukaryota</taxon>
        <taxon>Fungi</taxon>
        <taxon>Dikarya</taxon>
        <taxon>Ascomycota</taxon>
        <taxon>Saccharomycotina</taxon>
        <taxon>Pichiomycetes</taxon>
        <taxon>Debaryomycetaceae</taxon>
        <taxon>Millerozyma</taxon>
    </lineage>
</organism>
<feature type="region of interest" description="Disordered" evidence="1">
    <location>
        <begin position="194"/>
        <end position="421"/>
    </location>
</feature>
<protein>
    <submittedName>
        <fullName evidence="3">Piso0_004175 protein</fullName>
    </submittedName>
</protein>
<keyword evidence="5" id="KW-1185">Reference proteome</keyword>
<dbReference type="EMBL" id="FO082049">
    <property type="protein sequence ID" value="CCE83594.1"/>
    <property type="molecule type" value="Genomic_DNA"/>
</dbReference>
<feature type="compositionally biased region" description="Polar residues" evidence="1">
    <location>
        <begin position="194"/>
        <end position="215"/>
    </location>
</feature>
<feature type="region of interest" description="Disordered" evidence="1">
    <location>
        <begin position="101"/>
        <end position="153"/>
    </location>
</feature>
<evidence type="ECO:0000313" key="4">
    <source>
        <dbReference type="EMBL" id="CCE84625.1"/>
    </source>
</evidence>
<dbReference type="InterPro" id="IPR011598">
    <property type="entry name" value="bHLH_dom"/>
</dbReference>
<reference evidence="3" key="1">
    <citation type="submission" date="2011-10" db="EMBL/GenBank/DDBJ databases">
        <authorList>
            <person name="Genoscope - CEA"/>
        </authorList>
    </citation>
    <scope>NUCLEOTIDE SEQUENCE</scope>
</reference>
<dbReference type="EMBL" id="FO082048">
    <property type="protein sequence ID" value="CCE84625.1"/>
    <property type="molecule type" value="Genomic_DNA"/>
</dbReference>
<dbReference type="Proteomes" id="UP000005222">
    <property type="component" value="Chromosome L"/>
</dbReference>
<dbReference type="SUPFAM" id="SSF47459">
    <property type="entry name" value="HLH, helix-loop-helix DNA-binding domain"/>
    <property type="match status" value="1"/>
</dbReference>
<gene>
    <name evidence="3" type="primary">Piso0_004175</name>
    <name evidence="3" type="ORF">GNLVRS01_PISO0K11098g</name>
    <name evidence="4" type="ORF">GNLVRS01_PISO0L11099g</name>
</gene>
<feature type="compositionally biased region" description="Basic and acidic residues" evidence="1">
    <location>
        <begin position="290"/>
        <end position="301"/>
    </location>
</feature>
<feature type="region of interest" description="Disordered" evidence="1">
    <location>
        <begin position="1"/>
        <end position="51"/>
    </location>
</feature>
<feature type="region of interest" description="Disordered" evidence="1">
    <location>
        <begin position="159"/>
        <end position="178"/>
    </location>
</feature>
<feature type="compositionally biased region" description="Polar residues" evidence="1">
    <location>
        <begin position="237"/>
        <end position="250"/>
    </location>
</feature>
<evidence type="ECO:0000259" key="2">
    <source>
        <dbReference type="PROSITE" id="PS50888"/>
    </source>
</evidence>
<dbReference type="OrthoDB" id="5344169at2759"/>
<dbReference type="FunCoup" id="G8YAL1">
    <property type="interactions" value="1474"/>
</dbReference>
<dbReference type="Pfam" id="PF00010">
    <property type="entry name" value="HLH"/>
    <property type="match status" value="1"/>
</dbReference>
<dbReference type="Proteomes" id="UP000005222">
    <property type="component" value="Chromosome K"/>
</dbReference>
<feature type="compositionally biased region" description="Low complexity" evidence="1">
    <location>
        <begin position="359"/>
        <end position="368"/>
    </location>
</feature>
<name>G8YAL1_PICSO</name>
<feature type="compositionally biased region" description="Polar residues" evidence="1">
    <location>
        <begin position="339"/>
        <end position="358"/>
    </location>
</feature>
<feature type="compositionally biased region" description="Polar residues" evidence="1">
    <location>
        <begin position="1"/>
        <end position="10"/>
    </location>
</feature>
<dbReference type="Gene3D" id="4.10.280.10">
    <property type="entry name" value="Helix-loop-helix DNA-binding domain"/>
    <property type="match status" value="1"/>
</dbReference>
<feature type="compositionally biased region" description="Polar residues" evidence="1">
    <location>
        <begin position="101"/>
        <end position="120"/>
    </location>
</feature>
<evidence type="ECO:0000313" key="5">
    <source>
        <dbReference type="Proteomes" id="UP000005222"/>
    </source>
</evidence>
<evidence type="ECO:0000313" key="3">
    <source>
        <dbReference type="EMBL" id="CCE83594.1"/>
    </source>
</evidence>
<accession>G8YAL1</accession>
<feature type="compositionally biased region" description="Basic and acidic residues" evidence="1">
    <location>
        <begin position="13"/>
        <end position="27"/>
    </location>
</feature>
<dbReference type="eggNOG" id="ENOG502S1Z7">
    <property type="taxonomic scope" value="Eukaryota"/>
</dbReference>
<dbReference type="PROSITE" id="PS50888">
    <property type="entry name" value="BHLH"/>
    <property type="match status" value="1"/>
</dbReference>
<sequence length="473" mass="52326">MEDTEWQPSGYSPKEKQEHSPYFHDLESVPGMNKDSSEREGASGRKGANFTEQDQLFLHQIEQNLYDVTSVGENVYENGNSNGQYDFDQLNFVLPEEVPFGQQSTAFPPTGSENGINTPTMGPRNADKRSSVTSEKPTAFFSPILPGQNEKSYNEQHFYHKHQKHHSSEHPTLSYKPRNQHVKPEVVFTPLVSPATTPLDSQVSVGSGKFNQPLQATFEPLTSPALNAQQSERRRSSSNAFATDGKTTSSTKRRTPHGTPVLSAHNQRTRTSPSLNTRGVKSSGSISFEKLPESSVDRSEEGMLPPLSKKVDVEESNGRPTTMMGFTMDVISENKDGLRSSNGDDNTYSKRNSSVTLHSSTNGSSVSSTIENDSPPYTEGSNYYNNNSATGLSNSRHKSEKPATKKASHKLAEQGRRNRMNQAVQELSNLIPKEYHDQVAIPSKATTVELASKYISDLVEQVKKLEEKANHKS</sequence>
<dbReference type="InParanoid" id="G8YAL1"/>
<dbReference type="InterPro" id="IPR036638">
    <property type="entry name" value="HLH_DNA-bd_sf"/>
</dbReference>
<proteinExistence type="predicted"/>
<reference evidence="5" key="2">
    <citation type="journal article" date="2012" name="G3 (Bethesda)">
        <title>Pichia sorbitophila, an interspecies yeast hybrid reveals early steps of genome resolution following polyploidization.</title>
        <authorList>
            <person name="Leh Louis V."/>
            <person name="Despons L."/>
            <person name="Friedrich A."/>
            <person name="Martin T."/>
            <person name="Durrens P."/>
            <person name="Casaregola S."/>
            <person name="Neuveglise C."/>
            <person name="Fairhead C."/>
            <person name="Marck C."/>
            <person name="Cruz J.A."/>
            <person name="Straub M.L."/>
            <person name="Kugler V."/>
            <person name="Sacerdot C."/>
            <person name="Uzunov Z."/>
            <person name="Thierry A."/>
            <person name="Weiss S."/>
            <person name="Bleykasten C."/>
            <person name="De Montigny J."/>
            <person name="Jacques N."/>
            <person name="Jung P."/>
            <person name="Lemaire M."/>
            <person name="Mallet S."/>
            <person name="Morel G."/>
            <person name="Richard G.F."/>
            <person name="Sarkar A."/>
            <person name="Savel G."/>
            <person name="Schacherer J."/>
            <person name="Seret M.L."/>
            <person name="Talla E."/>
            <person name="Samson G."/>
            <person name="Jubin C."/>
            <person name="Poulain J."/>
            <person name="Vacherie B."/>
            <person name="Barbe V."/>
            <person name="Pelletier E."/>
            <person name="Sherman D.J."/>
            <person name="Westhof E."/>
            <person name="Weissenbach J."/>
            <person name="Baret P.V."/>
            <person name="Wincker P."/>
            <person name="Gaillardin C."/>
            <person name="Dujon B."/>
            <person name="Souciet J.L."/>
        </authorList>
    </citation>
    <scope>NUCLEOTIDE SEQUENCE [LARGE SCALE GENOMIC DNA]</scope>
    <source>
        <strain evidence="5">ATCC MYA-4447 / BCRC 22081 / CBS 7064 / NBRC 10061 / NRRL Y-12695</strain>
    </source>
</reference>
<dbReference type="SMART" id="SM00353">
    <property type="entry name" value="HLH"/>
    <property type="match status" value="1"/>
</dbReference>
<feature type="compositionally biased region" description="Polar residues" evidence="1">
    <location>
        <begin position="264"/>
        <end position="286"/>
    </location>
</feature>